<accession>A0A976R6Z7</accession>
<sequence>MESNVERLLHGSKEIDEVKTEEFKRIELEGEYEPYCLWGNEGAYTLTIGNSAVWSESIKDEEEARELIKKMPPKLMLISGYVYKCYMDEYKKESEKWEKQ</sequence>
<organism evidence="1">
    <name type="scientific">Sigmofec virus UA08Rod_5365</name>
    <dbReference type="NCBI Taxonomy" id="2929422"/>
    <lineage>
        <taxon>Viruses</taxon>
        <taxon>Monodnaviria</taxon>
        <taxon>Sangervirae</taxon>
        <taxon>Phixviricota</taxon>
        <taxon>Malgrandaviricetes</taxon>
        <taxon>Petitvirales</taxon>
        <taxon>Microviridae</taxon>
    </lineage>
</organism>
<proteinExistence type="predicted"/>
<reference evidence="1" key="1">
    <citation type="submission" date="2022-02" db="EMBL/GenBank/DDBJ databases">
        <title>Towards deciphering the DNA virus diversity associated with rodent species in the families Cricetidae and Heteromyidae.</title>
        <authorList>
            <person name="Lund M."/>
            <person name="Larsen B.B."/>
            <person name="Gryseels S."/>
            <person name="Kraberger S."/>
            <person name="Rowsey D.M."/>
            <person name="Steger L."/>
            <person name="Yule K.M."/>
            <person name="Upham N.S."/>
            <person name="Worobey M."/>
            <person name="Van Doorslaer K."/>
            <person name="Varsani A."/>
        </authorList>
    </citation>
    <scope>NUCLEOTIDE SEQUENCE</scope>
    <source>
        <strain evidence="1">UA08Rod_5365</strain>
    </source>
</reference>
<protein>
    <submittedName>
        <fullName evidence="1">Uncharacterized protein</fullName>
    </submittedName>
</protein>
<name>A0A976R6Z7_9VIRU</name>
<evidence type="ECO:0000313" key="1">
    <source>
        <dbReference type="EMBL" id="UPW41144.1"/>
    </source>
</evidence>
<dbReference type="EMBL" id="OM869549">
    <property type="protein sequence ID" value="UPW41144.1"/>
    <property type="molecule type" value="Genomic_DNA"/>
</dbReference>